<dbReference type="Proteomes" id="UP001320326">
    <property type="component" value="Chromosome"/>
</dbReference>
<feature type="transmembrane region" description="Helical" evidence="1">
    <location>
        <begin position="6"/>
        <end position="23"/>
    </location>
</feature>
<accession>A0AAN1XBY2</accession>
<dbReference type="AlphaFoldDB" id="A0AAN1XBY2"/>
<proteinExistence type="predicted"/>
<sequence length="30" mass="3386">MDWLYLLLILAFFGLSVLFVRGLDKLGGKS</sequence>
<name>A0AAN1XBY2_9PROT</name>
<gene>
    <name evidence="2" type="ORF">MIZ01_2125</name>
</gene>
<evidence type="ECO:0000313" key="2">
    <source>
        <dbReference type="EMBL" id="BCK88322.1"/>
    </source>
</evidence>
<keyword evidence="1" id="KW-0472">Membrane</keyword>
<evidence type="ECO:0000256" key="1">
    <source>
        <dbReference type="SAM" id="Phobius"/>
    </source>
</evidence>
<keyword evidence="1" id="KW-1133">Transmembrane helix</keyword>
<keyword evidence="1" id="KW-0812">Transmembrane</keyword>
<evidence type="ECO:0000313" key="3">
    <source>
        <dbReference type="Proteomes" id="UP001320326"/>
    </source>
</evidence>
<organism evidence="2 3">
    <name type="scientific">Sideroxyarcus emersonii</name>
    <dbReference type="NCBI Taxonomy" id="2764705"/>
    <lineage>
        <taxon>Bacteria</taxon>
        <taxon>Pseudomonadati</taxon>
        <taxon>Pseudomonadota</taxon>
        <taxon>Betaproteobacteria</taxon>
        <taxon>Nitrosomonadales</taxon>
        <taxon>Gallionellaceae</taxon>
        <taxon>Sideroxyarcus</taxon>
    </lineage>
</organism>
<protein>
    <submittedName>
        <fullName evidence="2">Uncharacterized protein</fullName>
    </submittedName>
</protein>
<dbReference type="KEGG" id="seme:MIZ01_2125"/>
<dbReference type="EMBL" id="AP023423">
    <property type="protein sequence ID" value="BCK88322.1"/>
    <property type="molecule type" value="Genomic_DNA"/>
</dbReference>
<keyword evidence="3" id="KW-1185">Reference proteome</keyword>
<reference evidence="2 3" key="1">
    <citation type="journal article" date="2022" name="Int. J. Syst. Evol. Microbiol.">
        <title>&lt;i&gt;Sideroxyarcus emersonii&lt;/i&gt; gen. nov. sp. nov., a neutrophilic, microaerobic iron- and thiosulfate-oxidizing bacterium isolated from iron-rich wetland sediment.</title>
        <authorList>
            <person name="Kato S."/>
            <person name="Itoh T."/>
            <person name="Iino T."/>
            <person name="Ohkuma M."/>
        </authorList>
    </citation>
    <scope>NUCLEOTIDE SEQUENCE [LARGE SCALE GENOMIC DNA]</scope>
    <source>
        <strain evidence="2 3">MIZ01</strain>
    </source>
</reference>